<dbReference type="InterPro" id="IPR018540">
    <property type="entry name" value="Spo0E-like"/>
</dbReference>
<dbReference type="EMBL" id="JAUSUG010000025">
    <property type="protein sequence ID" value="MDQ0257262.1"/>
    <property type="molecule type" value="Genomic_DNA"/>
</dbReference>
<proteinExistence type="predicted"/>
<evidence type="ECO:0000313" key="2">
    <source>
        <dbReference type="Proteomes" id="UP001230005"/>
    </source>
</evidence>
<dbReference type="SUPFAM" id="SSF140500">
    <property type="entry name" value="BAS1536-like"/>
    <property type="match status" value="1"/>
</dbReference>
<organism evidence="1 2">
    <name type="scientific">Evansella vedderi</name>
    <dbReference type="NCBI Taxonomy" id="38282"/>
    <lineage>
        <taxon>Bacteria</taxon>
        <taxon>Bacillati</taxon>
        <taxon>Bacillota</taxon>
        <taxon>Bacilli</taxon>
        <taxon>Bacillales</taxon>
        <taxon>Bacillaceae</taxon>
        <taxon>Evansella</taxon>
    </lineage>
</organism>
<evidence type="ECO:0000313" key="1">
    <source>
        <dbReference type="EMBL" id="MDQ0257262.1"/>
    </source>
</evidence>
<comment type="caution">
    <text evidence="1">The sequence shown here is derived from an EMBL/GenBank/DDBJ whole genome shotgun (WGS) entry which is preliminary data.</text>
</comment>
<dbReference type="Gene3D" id="4.10.280.10">
    <property type="entry name" value="Helix-loop-helix DNA-binding domain"/>
    <property type="match status" value="1"/>
</dbReference>
<name>A0ABU0A2N2_9BACI</name>
<keyword evidence="2" id="KW-1185">Reference proteome</keyword>
<protein>
    <submittedName>
        <fullName evidence="1">Stage 0 sporulation regulatory protein</fullName>
    </submittedName>
</protein>
<gene>
    <name evidence="1" type="ORF">J2S74_004720</name>
</gene>
<dbReference type="InterPro" id="IPR037208">
    <property type="entry name" value="Spo0E-like_sf"/>
</dbReference>
<dbReference type="Pfam" id="PF09388">
    <property type="entry name" value="SpoOE-like"/>
    <property type="match status" value="1"/>
</dbReference>
<reference evidence="1 2" key="1">
    <citation type="submission" date="2023-07" db="EMBL/GenBank/DDBJ databases">
        <title>Genomic Encyclopedia of Type Strains, Phase IV (KMG-IV): sequencing the most valuable type-strain genomes for metagenomic binning, comparative biology and taxonomic classification.</title>
        <authorList>
            <person name="Goeker M."/>
        </authorList>
    </citation>
    <scope>NUCLEOTIDE SEQUENCE [LARGE SCALE GENOMIC DNA]</scope>
    <source>
        <strain evidence="1 2">DSM 9768</strain>
    </source>
</reference>
<dbReference type="Proteomes" id="UP001230005">
    <property type="component" value="Unassembled WGS sequence"/>
</dbReference>
<sequence length="55" mass="6538">MEAKRKQMIRSANVYGFTSKQTVQYSQELDHLMNIYRRLTVGTPNNKTERTEVFQ</sequence>
<dbReference type="RefSeq" id="WP_307330715.1">
    <property type="nucleotide sequence ID" value="NZ_JAUSUG010000025.1"/>
</dbReference>
<accession>A0ABU0A2N2</accession>
<dbReference type="InterPro" id="IPR036638">
    <property type="entry name" value="HLH_DNA-bd_sf"/>
</dbReference>